<accession>A0A7W2HJK9</accession>
<dbReference type="Proteomes" id="UP000586976">
    <property type="component" value="Unassembled WGS sequence"/>
</dbReference>
<evidence type="ECO:0000313" key="3">
    <source>
        <dbReference type="Proteomes" id="UP000586976"/>
    </source>
</evidence>
<dbReference type="EMBL" id="JACEQY010000049">
    <property type="protein sequence ID" value="MBA4865949.1"/>
    <property type="molecule type" value="Genomic_DNA"/>
</dbReference>
<dbReference type="InterPro" id="IPR012654">
    <property type="entry name" value="CHP02391"/>
</dbReference>
<feature type="domain" description="Conserved hypothetical protein CHP02391" evidence="1">
    <location>
        <begin position="112"/>
        <end position="236"/>
    </location>
</feature>
<protein>
    <submittedName>
        <fullName evidence="2">TIGR02391 family protein</fullName>
    </submittedName>
</protein>
<organism evidence="2 3">
    <name type="scientific">Streptomyces himalayensis subsp. aureolus</name>
    <dbReference type="NCBI Taxonomy" id="2758039"/>
    <lineage>
        <taxon>Bacteria</taxon>
        <taxon>Bacillati</taxon>
        <taxon>Actinomycetota</taxon>
        <taxon>Actinomycetes</taxon>
        <taxon>Kitasatosporales</taxon>
        <taxon>Streptomycetaceae</taxon>
        <taxon>Streptomyces</taxon>
        <taxon>Streptomyces himalayensis</taxon>
    </lineage>
</organism>
<dbReference type="AlphaFoldDB" id="A0A7W2HJK9"/>
<evidence type="ECO:0000259" key="1">
    <source>
        <dbReference type="Pfam" id="PF09509"/>
    </source>
</evidence>
<comment type="caution">
    <text evidence="2">The sequence shown here is derived from an EMBL/GenBank/DDBJ whole genome shotgun (WGS) entry which is preliminary data.</text>
</comment>
<evidence type="ECO:0000313" key="2">
    <source>
        <dbReference type="EMBL" id="MBA4865949.1"/>
    </source>
</evidence>
<sequence length="245" mass="27070">MTPMNTEWAIGKLKAFLETASITFIPDGPNSFGFWQYKLDKPKAEVQAAAQIIELILDRVLPGWRTAQWDKPDRQPYWREREAANRAIAQLEAQQELEENLGSGAPQLDAATMHPWVWGSVQGLWSSGHYREAVGVAAKAINAQAQAKLGRKDISEAKLIGEAFSMKPPASGSPRLRIGVEDGSDTYRNRNEGAAAFARGVYSAIRNPIAHEIDDELNENEALEQLAAFSILARWIDDARVETAG</sequence>
<reference evidence="2 3" key="1">
    <citation type="submission" date="2020-07" db="EMBL/GenBank/DDBJ databases">
        <title>Streptomyces isolated from Indian soil.</title>
        <authorList>
            <person name="Mandal S."/>
            <person name="Maiti P.K."/>
        </authorList>
    </citation>
    <scope>NUCLEOTIDE SEQUENCE [LARGE SCALE GENOMIC DNA]</scope>
    <source>
        <strain evidence="2 3">PSKA54</strain>
    </source>
</reference>
<dbReference type="Pfam" id="PF09509">
    <property type="entry name" value="Hypoth_Ymh"/>
    <property type="match status" value="1"/>
</dbReference>
<keyword evidence="3" id="KW-1185">Reference proteome</keyword>
<proteinExistence type="predicted"/>
<dbReference type="RefSeq" id="WP_181867386.1">
    <property type="nucleotide sequence ID" value="NZ_JACEQY010000049.1"/>
</dbReference>
<gene>
    <name evidence="2" type="ORF">H1V43_32315</name>
</gene>
<dbReference type="NCBIfam" id="TIGR02391">
    <property type="entry name" value="hypoth_ymh"/>
    <property type="match status" value="1"/>
</dbReference>
<name>A0A7W2HJK9_9ACTN</name>